<evidence type="ECO:0000256" key="1">
    <source>
        <dbReference type="SAM" id="MobiDB-lite"/>
    </source>
</evidence>
<reference evidence="2 3" key="1">
    <citation type="journal article" date="2018" name="Front. Plant Sci.">
        <title>Red Clover (Trifolium pratense) and Zigzag Clover (T. medium) - A Picture of Genomic Similarities and Differences.</title>
        <authorList>
            <person name="Dluhosova J."/>
            <person name="Istvanek J."/>
            <person name="Nedelnik J."/>
            <person name="Repkova J."/>
        </authorList>
    </citation>
    <scope>NUCLEOTIDE SEQUENCE [LARGE SCALE GENOMIC DNA]</scope>
    <source>
        <strain evidence="3">cv. 10/8</strain>
        <tissue evidence="2">Leaf</tissue>
    </source>
</reference>
<gene>
    <name evidence="2" type="ORF">A2U01_0013107</name>
</gene>
<keyword evidence="3" id="KW-1185">Reference proteome</keyword>
<organism evidence="2 3">
    <name type="scientific">Trifolium medium</name>
    <dbReference type="NCBI Taxonomy" id="97028"/>
    <lineage>
        <taxon>Eukaryota</taxon>
        <taxon>Viridiplantae</taxon>
        <taxon>Streptophyta</taxon>
        <taxon>Embryophyta</taxon>
        <taxon>Tracheophyta</taxon>
        <taxon>Spermatophyta</taxon>
        <taxon>Magnoliopsida</taxon>
        <taxon>eudicotyledons</taxon>
        <taxon>Gunneridae</taxon>
        <taxon>Pentapetalae</taxon>
        <taxon>rosids</taxon>
        <taxon>fabids</taxon>
        <taxon>Fabales</taxon>
        <taxon>Fabaceae</taxon>
        <taxon>Papilionoideae</taxon>
        <taxon>50 kb inversion clade</taxon>
        <taxon>NPAAA clade</taxon>
        <taxon>Hologalegina</taxon>
        <taxon>IRL clade</taxon>
        <taxon>Trifolieae</taxon>
        <taxon>Trifolium</taxon>
    </lineage>
</organism>
<evidence type="ECO:0000313" key="3">
    <source>
        <dbReference type="Proteomes" id="UP000265520"/>
    </source>
</evidence>
<dbReference type="AlphaFoldDB" id="A0A392MXY3"/>
<feature type="compositionally biased region" description="Polar residues" evidence="1">
    <location>
        <begin position="39"/>
        <end position="48"/>
    </location>
</feature>
<evidence type="ECO:0000313" key="2">
    <source>
        <dbReference type="EMBL" id="MCH92172.1"/>
    </source>
</evidence>
<dbReference type="EMBL" id="LXQA010022060">
    <property type="protein sequence ID" value="MCH92172.1"/>
    <property type="molecule type" value="Genomic_DNA"/>
</dbReference>
<accession>A0A392MXY3</accession>
<proteinExistence type="predicted"/>
<protein>
    <submittedName>
        <fullName evidence="2">Uncharacterized protein</fullName>
    </submittedName>
</protein>
<sequence length="174" mass="18849">MEEGSSALITKATLITSVPTIASKKKKTKTSTVKKGTSMPISDSPSASFNVPFGTVRNDDPSVVESVHVLSSKVVGSDPLSSPTKVVVDSVVCSPKETLPESDVVPDVSTSLSQPGQYVETIQDNPHIESEYESSSENENSQNKMVSDDDGEKILLEDVFLFFWFSFDLLWAMP</sequence>
<name>A0A392MXY3_9FABA</name>
<comment type="caution">
    <text evidence="2">The sequence shown here is derived from an EMBL/GenBank/DDBJ whole genome shotgun (WGS) entry which is preliminary data.</text>
</comment>
<dbReference type="Proteomes" id="UP000265520">
    <property type="component" value="Unassembled WGS sequence"/>
</dbReference>
<feature type="region of interest" description="Disordered" evidence="1">
    <location>
        <begin position="25"/>
        <end position="48"/>
    </location>
</feature>